<dbReference type="Gene3D" id="2.40.30.170">
    <property type="match status" value="1"/>
</dbReference>
<dbReference type="InterPro" id="IPR058647">
    <property type="entry name" value="BSH_CzcB-like"/>
</dbReference>
<evidence type="ECO:0000259" key="5">
    <source>
        <dbReference type="Pfam" id="PF25989"/>
    </source>
</evidence>
<accession>A0A1G6YCJ2</accession>
<dbReference type="Pfam" id="PF25973">
    <property type="entry name" value="BSH_CzcB"/>
    <property type="match status" value="1"/>
</dbReference>
<evidence type="ECO:0000313" key="6">
    <source>
        <dbReference type="EMBL" id="SDD87315.1"/>
    </source>
</evidence>
<dbReference type="InterPro" id="IPR006143">
    <property type="entry name" value="RND_pump_MFP"/>
</dbReference>
<comment type="similarity">
    <text evidence="1">Belongs to the membrane fusion protein (MFP) (TC 8.A.1) family.</text>
</comment>
<dbReference type="PANTHER" id="PTHR30469:SF15">
    <property type="entry name" value="HLYD FAMILY OF SECRETION PROTEINS"/>
    <property type="match status" value="1"/>
</dbReference>
<evidence type="ECO:0000256" key="2">
    <source>
        <dbReference type="SAM" id="Coils"/>
    </source>
</evidence>
<keyword evidence="3" id="KW-0732">Signal</keyword>
<dbReference type="OrthoDB" id="9813967at2"/>
<dbReference type="InterPro" id="IPR058637">
    <property type="entry name" value="YknX-like_C"/>
</dbReference>
<dbReference type="NCBIfam" id="TIGR01730">
    <property type="entry name" value="RND_mfp"/>
    <property type="match status" value="1"/>
</dbReference>
<feature type="domain" description="CzcB-like barrel-sandwich hybrid" evidence="4">
    <location>
        <begin position="78"/>
        <end position="203"/>
    </location>
</feature>
<gene>
    <name evidence="6" type="ORF">SAMN04488071_1546</name>
</gene>
<feature type="chain" id="PRO_5010310690" evidence="3">
    <location>
        <begin position="23"/>
        <end position="363"/>
    </location>
</feature>
<dbReference type="AlphaFoldDB" id="A0A1G6YCJ2"/>
<dbReference type="Gene3D" id="2.40.420.20">
    <property type="match status" value="1"/>
</dbReference>
<evidence type="ECO:0000256" key="1">
    <source>
        <dbReference type="ARBA" id="ARBA00009477"/>
    </source>
</evidence>
<dbReference type="PANTHER" id="PTHR30469">
    <property type="entry name" value="MULTIDRUG RESISTANCE PROTEIN MDTA"/>
    <property type="match status" value="1"/>
</dbReference>
<dbReference type="Gene3D" id="1.10.287.470">
    <property type="entry name" value="Helix hairpin bin"/>
    <property type="match status" value="1"/>
</dbReference>
<protein>
    <submittedName>
        <fullName evidence="6">RND family efflux transporter, MFP subunit</fullName>
    </submittedName>
</protein>
<evidence type="ECO:0000256" key="3">
    <source>
        <dbReference type="SAM" id="SignalP"/>
    </source>
</evidence>
<dbReference type="Pfam" id="PF25989">
    <property type="entry name" value="YknX_C"/>
    <property type="match status" value="1"/>
</dbReference>
<dbReference type="EMBL" id="FNAK01000003">
    <property type="protein sequence ID" value="SDD87315.1"/>
    <property type="molecule type" value="Genomic_DNA"/>
</dbReference>
<feature type="signal peptide" evidence="3">
    <location>
        <begin position="1"/>
        <end position="22"/>
    </location>
</feature>
<reference evidence="6 7" key="1">
    <citation type="submission" date="2016-10" db="EMBL/GenBank/DDBJ databases">
        <authorList>
            <person name="de Groot N.N."/>
        </authorList>
    </citation>
    <scope>NUCLEOTIDE SEQUENCE [LARGE SCALE GENOMIC DNA]</scope>
    <source>
        <strain evidence="6 7">CGMCC 1.9109</strain>
    </source>
</reference>
<feature type="coiled-coil region" evidence="2">
    <location>
        <begin position="109"/>
        <end position="174"/>
    </location>
</feature>
<dbReference type="RefSeq" id="WP_068302345.1">
    <property type="nucleotide sequence ID" value="NZ_FNAK01000003.1"/>
</dbReference>
<keyword evidence="7" id="KW-1185">Reference proteome</keyword>
<dbReference type="SUPFAM" id="SSF111369">
    <property type="entry name" value="HlyD-like secretion proteins"/>
    <property type="match status" value="1"/>
</dbReference>
<dbReference type="Proteomes" id="UP000183685">
    <property type="component" value="Unassembled WGS sequence"/>
</dbReference>
<sequence>MRTLLNIRIAAPLMLVAGLLAAAPASGQGMGEMPPAQVEVVEAASRKMAPQMDVSGTVISLHDSRISAEVEGPLLWVADVGTAVEEGDVIARIDDRLLAVALRRAAANVKRLQADLAYRQEEVKRYKELAAGNNASQARLDEAIANLEMARQEIADAQAVLDRAQGDVDRTQIKAAFPGHVVQRLANKGEYVTVGEEVLRLVDTRNIEIAMPAPIDITPYLTVGTNVEVKSKHGIYNLPIRTVVPVGDAVSRMVEVRLSADAKDWTVSTPVMISLPKGPEMTAVAVPRDALIIKSGSVYLFKVGADGTAQRVDANIKATVGLWVALADGVEAGDKIVVRGGERLQPGQPVVATAHSSALTANN</sequence>
<proteinExistence type="inferred from homology"/>
<dbReference type="GO" id="GO:0015562">
    <property type="term" value="F:efflux transmembrane transporter activity"/>
    <property type="evidence" value="ECO:0007669"/>
    <property type="project" value="TreeGrafter"/>
</dbReference>
<evidence type="ECO:0000259" key="4">
    <source>
        <dbReference type="Pfam" id="PF25973"/>
    </source>
</evidence>
<organism evidence="6 7">
    <name type="scientific">Kordiimonas lacus</name>
    <dbReference type="NCBI Taxonomy" id="637679"/>
    <lineage>
        <taxon>Bacteria</taxon>
        <taxon>Pseudomonadati</taxon>
        <taxon>Pseudomonadota</taxon>
        <taxon>Alphaproteobacteria</taxon>
        <taxon>Kordiimonadales</taxon>
        <taxon>Kordiimonadaceae</taxon>
        <taxon>Kordiimonas</taxon>
    </lineage>
</organism>
<dbReference type="STRING" id="637679.GCA_001550055_01226"/>
<keyword evidence="2" id="KW-0175">Coiled coil</keyword>
<name>A0A1G6YCJ2_9PROT</name>
<dbReference type="Gene3D" id="2.40.50.100">
    <property type="match status" value="1"/>
</dbReference>
<feature type="domain" description="YknX-like C-terminal permuted SH3-like" evidence="5">
    <location>
        <begin position="284"/>
        <end position="350"/>
    </location>
</feature>
<dbReference type="GO" id="GO:1990281">
    <property type="term" value="C:efflux pump complex"/>
    <property type="evidence" value="ECO:0007669"/>
    <property type="project" value="TreeGrafter"/>
</dbReference>
<evidence type="ECO:0000313" key="7">
    <source>
        <dbReference type="Proteomes" id="UP000183685"/>
    </source>
</evidence>